<name>A0A9D4CV54_DREPO</name>
<keyword evidence="2" id="KW-1185">Reference proteome</keyword>
<reference evidence="1" key="1">
    <citation type="journal article" date="2019" name="bioRxiv">
        <title>The Genome of the Zebra Mussel, Dreissena polymorpha: A Resource for Invasive Species Research.</title>
        <authorList>
            <person name="McCartney M.A."/>
            <person name="Auch B."/>
            <person name="Kono T."/>
            <person name="Mallez S."/>
            <person name="Zhang Y."/>
            <person name="Obille A."/>
            <person name="Becker A."/>
            <person name="Abrahante J.E."/>
            <person name="Garbe J."/>
            <person name="Badalamenti J.P."/>
            <person name="Herman A."/>
            <person name="Mangelson H."/>
            <person name="Liachko I."/>
            <person name="Sullivan S."/>
            <person name="Sone E.D."/>
            <person name="Koren S."/>
            <person name="Silverstein K.A.T."/>
            <person name="Beckman K.B."/>
            <person name="Gohl D.M."/>
        </authorList>
    </citation>
    <scope>NUCLEOTIDE SEQUENCE</scope>
    <source>
        <strain evidence="1">Duluth1</strain>
        <tissue evidence="1">Whole animal</tissue>
    </source>
</reference>
<protein>
    <submittedName>
        <fullName evidence="1">Uncharacterized protein</fullName>
    </submittedName>
</protein>
<accession>A0A9D4CV54</accession>
<dbReference type="AlphaFoldDB" id="A0A9D4CV54"/>
<dbReference type="EMBL" id="JAIWYP010000011">
    <property type="protein sequence ID" value="KAH3733560.1"/>
    <property type="molecule type" value="Genomic_DNA"/>
</dbReference>
<evidence type="ECO:0000313" key="2">
    <source>
        <dbReference type="Proteomes" id="UP000828390"/>
    </source>
</evidence>
<organism evidence="1 2">
    <name type="scientific">Dreissena polymorpha</name>
    <name type="common">Zebra mussel</name>
    <name type="synonym">Mytilus polymorpha</name>
    <dbReference type="NCBI Taxonomy" id="45954"/>
    <lineage>
        <taxon>Eukaryota</taxon>
        <taxon>Metazoa</taxon>
        <taxon>Spiralia</taxon>
        <taxon>Lophotrochozoa</taxon>
        <taxon>Mollusca</taxon>
        <taxon>Bivalvia</taxon>
        <taxon>Autobranchia</taxon>
        <taxon>Heteroconchia</taxon>
        <taxon>Euheterodonta</taxon>
        <taxon>Imparidentia</taxon>
        <taxon>Neoheterodontei</taxon>
        <taxon>Myida</taxon>
        <taxon>Dreissenoidea</taxon>
        <taxon>Dreissenidae</taxon>
        <taxon>Dreissena</taxon>
    </lineage>
</organism>
<evidence type="ECO:0000313" key="1">
    <source>
        <dbReference type="EMBL" id="KAH3733560.1"/>
    </source>
</evidence>
<comment type="caution">
    <text evidence="1">The sequence shown here is derived from an EMBL/GenBank/DDBJ whole genome shotgun (WGS) entry which is preliminary data.</text>
</comment>
<reference evidence="1" key="2">
    <citation type="submission" date="2020-11" db="EMBL/GenBank/DDBJ databases">
        <authorList>
            <person name="McCartney M.A."/>
            <person name="Auch B."/>
            <person name="Kono T."/>
            <person name="Mallez S."/>
            <person name="Becker A."/>
            <person name="Gohl D.M."/>
            <person name="Silverstein K.A.T."/>
            <person name="Koren S."/>
            <person name="Bechman K.B."/>
            <person name="Herman A."/>
            <person name="Abrahante J.E."/>
            <person name="Garbe J."/>
        </authorList>
    </citation>
    <scope>NUCLEOTIDE SEQUENCE</scope>
    <source>
        <strain evidence="1">Duluth1</strain>
        <tissue evidence="1">Whole animal</tissue>
    </source>
</reference>
<proteinExistence type="predicted"/>
<sequence>MAEGGIERAMSAAESIPRAESLYSSHSRISQRVKACPDSAAITVIILGRVRE</sequence>
<gene>
    <name evidence="1" type="ORF">DPMN_039989</name>
</gene>
<dbReference type="Proteomes" id="UP000828390">
    <property type="component" value="Unassembled WGS sequence"/>
</dbReference>